<organism evidence="2 3">
    <name type="scientific">Glossina brevipalpis</name>
    <dbReference type="NCBI Taxonomy" id="37001"/>
    <lineage>
        <taxon>Eukaryota</taxon>
        <taxon>Metazoa</taxon>
        <taxon>Ecdysozoa</taxon>
        <taxon>Arthropoda</taxon>
        <taxon>Hexapoda</taxon>
        <taxon>Insecta</taxon>
        <taxon>Pterygota</taxon>
        <taxon>Neoptera</taxon>
        <taxon>Endopterygota</taxon>
        <taxon>Diptera</taxon>
        <taxon>Brachycera</taxon>
        <taxon>Muscomorpha</taxon>
        <taxon>Hippoboscoidea</taxon>
        <taxon>Glossinidae</taxon>
        <taxon>Glossina</taxon>
    </lineage>
</organism>
<evidence type="ECO:0000313" key="2">
    <source>
        <dbReference type="EnsemblMetazoa" id="GBRI039937-PA"/>
    </source>
</evidence>
<keyword evidence="3" id="KW-1185">Reference proteome</keyword>
<keyword evidence="1" id="KW-0812">Transmembrane</keyword>
<dbReference type="EnsemblMetazoa" id="GBRI039937-RA">
    <property type="protein sequence ID" value="GBRI039937-PA"/>
    <property type="gene ID" value="GBRI039937"/>
</dbReference>
<keyword evidence="1" id="KW-1133">Transmembrane helix</keyword>
<feature type="transmembrane region" description="Helical" evidence="1">
    <location>
        <begin position="41"/>
        <end position="62"/>
    </location>
</feature>
<evidence type="ECO:0000313" key="3">
    <source>
        <dbReference type="Proteomes" id="UP000091820"/>
    </source>
</evidence>
<name>A0A1A9X0T3_9MUSC</name>
<reference evidence="3" key="1">
    <citation type="submission" date="2014-03" db="EMBL/GenBank/DDBJ databases">
        <authorList>
            <person name="Aksoy S."/>
            <person name="Warren W."/>
            <person name="Wilson R.K."/>
        </authorList>
    </citation>
    <scope>NUCLEOTIDE SEQUENCE [LARGE SCALE GENOMIC DNA]</scope>
    <source>
        <strain evidence="3">IAEA</strain>
    </source>
</reference>
<accession>A0A1A9X0T3</accession>
<dbReference type="Proteomes" id="UP000091820">
    <property type="component" value="Unassembled WGS sequence"/>
</dbReference>
<sequence length="155" mass="18058">MSLTKLTKHILGGYWHKKHESSELLSMCSDYHKMKCSSLSLPYSAIVSLFMIRVGILIFDLLTDHQSSAPYENFRGFFNVFPKIALNFNNIKSHQQFANLIFALCTHKHPRFITRRCHRRRRHHALLSVQIEQQNTFAYLRTNIESTHIPASITA</sequence>
<protein>
    <submittedName>
        <fullName evidence="2">Uncharacterized protein</fullName>
    </submittedName>
</protein>
<evidence type="ECO:0000256" key="1">
    <source>
        <dbReference type="SAM" id="Phobius"/>
    </source>
</evidence>
<dbReference type="AlphaFoldDB" id="A0A1A9X0T3"/>
<reference evidence="2" key="2">
    <citation type="submission" date="2020-05" db="UniProtKB">
        <authorList>
            <consortium name="EnsemblMetazoa"/>
        </authorList>
    </citation>
    <scope>IDENTIFICATION</scope>
    <source>
        <strain evidence="2">IAEA</strain>
    </source>
</reference>
<proteinExistence type="predicted"/>
<dbReference type="VEuPathDB" id="VectorBase:GBRI039937"/>
<keyword evidence="1" id="KW-0472">Membrane</keyword>